<dbReference type="VEuPathDB" id="FungiDB:C5L36_0B02850"/>
<dbReference type="GO" id="GO:0008270">
    <property type="term" value="F:zinc ion binding"/>
    <property type="evidence" value="ECO:0007669"/>
    <property type="project" value="UniProtKB-KW"/>
</dbReference>
<dbReference type="EMBL" id="NHMM01000005">
    <property type="protein sequence ID" value="OUT21269.1"/>
    <property type="molecule type" value="Genomic_DNA"/>
</dbReference>
<dbReference type="SUPFAM" id="SSF57667">
    <property type="entry name" value="beta-beta-alpha zinc fingers"/>
    <property type="match status" value="1"/>
</dbReference>
<evidence type="ECO:0000256" key="4">
    <source>
        <dbReference type="ARBA" id="ARBA00022771"/>
    </source>
</evidence>
<dbReference type="Pfam" id="PF00096">
    <property type="entry name" value="zf-C2H2"/>
    <property type="match status" value="2"/>
</dbReference>
<evidence type="ECO:0000313" key="11">
    <source>
        <dbReference type="EMBL" id="OUT21269.1"/>
    </source>
</evidence>
<keyword evidence="2" id="KW-0479">Metal-binding</keyword>
<proteinExistence type="predicted"/>
<dbReference type="SMART" id="SM00355">
    <property type="entry name" value="ZnF_C2H2"/>
    <property type="match status" value="2"/>
</dbReference>
<dbReference type="GO" id="GO:0006357">
    <property type="term" value="P:regulation of transcription by RNA polymerase II"/>
    <property type="evidence" value="ECO:0007669"/>
    <property type="project" value="TreeGrafter"/>
</dbReference>
<comment type="caution">
    <text evidence="11">The sequence shown here is derived from an EMBL/GenBank/DDBJ whole genome shotgun (WGS) entry which is preliminary data.</text>
</comment>
<dbReference type="InterPro" id="IPR013087">
    <property type="entry name" value="Znf_C2H2_type"/>
</dbReference>
<dbReference type="PROSITE" id="PS00028">
    <property type="entry name" value="ZINC_FINGER_C2H2_1"/>
    <property type="match status" value="1"/>
</dbReference>
<name>A0A1Z8JL18_PICKU</name>
<evidence type="ECO:0000256" key="3">
    <source>
        <dbReference type="ARBA" id="ARBA00022737"/>
    </source>
</evidence>
<dbReference type="PANTHER" id="PTHR24404">
    <property type="entry name" value="ZINC FINGER PROTEIN"/>
    <property type="match status" value="1"/>
</dbReference>
<evidence type="ECO:0000256" key="1">
    <source>
        <dbReference type="ARBA" id="ARBA00004123"/>
    </source>
</evidence>
<feature type="region of interest" description="Disordered" evidence="9">
    <location>
        <begin position="137"/>
        <end position="160"/>
    </location>
</feature>
<dbReference type="InterPro" id="IPR036236">
    <property type="entry name" value="Znf_C2H2_sf"/>
</dbReference>
<feature type="compositionally biased region" description="Acidic residues" evidence="9">
    <location>
        <begin position="266"/>
        <end position="279"/>
    </location>
</feature>
<feature type="region of interest" description="Disordered" evidence="9">
    <location>
        <begin position="1"/>
        <end position="28"/>
    </location>
</feature>
<keyword evidence="5" id="KW-0862">Zinc</keyword>
<dbReference type="GO" id="GO:0000978">
    <property type="term" value="F:RNA polymerase II cis-regulatory region sequence-specific DNA binding"/>
    <property type="evidence" value="ECO:0007669"/>
    <property type="project" value="TreeGrafter"/>
</dbReference>
<dbReference type="GO" id="GO:0003700">
    <property type="term" value="F:DNA-binding transcription factor activity"/>
    <property type="evidence" value="ECO:0007669"/>
    <property type="project" value="TreeGrafter"/>
</dbReference>
<evidence type="ECO:0000259" key="10">
    <source>
        <dbReference type="PROSITE" id="PS50157"/>
    </source>
</evidence>
<dbReference type="PANTHER" id="PTHR24404:SF114">
    <property type="entry name" value="KLUMPFUSS, ISOFORM B-RELATED"/>
    <property type="match status" value="1"/>
</dbReference>
<feature type="region of interest" description="Disordered" evidence="9">
    <location>
        <begin position="257"/>
        <end position="279"/>
    </location>
</feature>
<dbReference type="FunFam" id="3.30.160.60:FF:000202">
    <property type="entry name" value="Zinc finger protein 574"/>
    <property type="match status" value="1"/>
</dbReference>
<evidence type="ECO:0000256" key="9">
    <source>
        <dbReference type="SAM" id="MobiDB-lite"/>
    </source>
</evidence>
<dbReference type="Gene3D" id="3.30.160.60">
    <property type="entry name" value="Classic Zinc Finger"/>
    <property type="match status" value="2"/>
</dbReference>
<accession>A0A1Z8JL18</accession>
<feature type="compositionally biased region" description="Polar residues" evidence="9">
    <location>
        <begin position="1"/>
        <end position="20"/>
    </location>
</feature>
<evidence type="ECO:0000256" key="6">
    <source>
        <dbReference type="ARBA" id="ARBA00023125"/>
    </source>
</evidence>
<feature type="region of interest" description="Disordered" evidence="9">
    <location>
        <begin position="291"/>
        <end position="317"/>
    </location>
</feature>
<dbReference type="PROSITE" id="PS50157">
    <property type="entry name" value="ZINC_FINGER_C2H2_2"/>
    <property type="match status" value="1"/>
</dbReference>
<evidence type="ECO:0000256" key="5">
    <source>
        <dbReference type="ARBA" id="ARBA00022833"/>
    </source>
</evidence>
<evidence type="ECO:0000256" key="8">
    <source>
        <dbReference type="PROSITE-ProRule" id="PRU00042"/>
    </source>
</evidence>
<dbReference type="Proteomes" id="UP000195871">
    <property type="component" value="Unassembled WGS sequence"/>
</dbReference>
<feature type="compositionally biased region" description="Basic and acidic residues" evidence="9">
    <location>
        <begin position="144"/>
        <end position="160"/>
    </location>
</feature>
<evidence type="ECO:0000256" key="2">
    <source>
        <dbReference type="ARBA" id="ARBA00022723"/>
    </source>
</evidence>
<sequence>MEELNYGTSGSTNYHNQSEPAINEHPNSISNISSFTSIDKNNSINNVACANPSQKDLFRILNQPQHGASQLNHHPASVPMMGEEDVAFLQAAKEIVRMNENKVDPTIRDILNRLQYSNSPHGGMPISMQYLRSIEGVNDESENESEKEFDQCEDGDHHHSDNNFILGHRFNNGGANLNEGNGLLSPGRSDIYTKQYHIHSPQDSYHQNVGNPLIVPPFTENPLRNPPNNLEFPQFSLDIFKTNQNLQGQGYIDHFVSNNRNTKGYEDEDAGNNSEEKEDYYGEEVDDLNFEGRQSRKNSSSKNDRSTSQVNENEPRNYKCQDCGISFKRSSDLKRHEKIHLKTPPNICPQCRKGFARRDALKRHIGTLTCNRNRKRLIEKLQEEGNFELVQQLQNPN</sequence>
<gene>
    <name evidence="11" type="ORF">CAS74_003385</name>
</gene>
<reference evidence="11 12" key="1">
    <citation type="submission" date="2017-05" db="EMBL/GenBank/DDBJ databases">
        <title>The Genome Sequence of Candida krusei Ckrusei653.</title>
        <authorList>
            <person name="Cuomo C."/>
            <person name="Forche A."/>
            <person name="Young S."/>
            <person name="Abouelleil A."/>
            <person name="Cao P."/>
            <person name="Chapman S."/>
            <person name="Cusick C."/>
            <person name="Shea T."/>
            <person name="Nusbaum C."/>
            <person name="Birren B."/>
        </authorList>
    </citation>
    <scope>NUCLEOTIDE SEQUENCE [LARGE SCALE GENOMIC DNA]</scope>
    <source>
        <strain evidence="11 12">Ckrusei653</strain>
    </source>
</reference>
<keyword evidence="4 8" id="KW-0863">Zinc-finger</keyword>
<evidence type="ECO:0000256" key="7">
    <source>
        <dbReference type="ARBA" id="ARBA00023242"/>
    </source>
</evidence>
<dbReference type="InterPro" id="IPR050589">
    <property type="entry name" value="Ikaros_C2H2-ZF"/>
</dbReference>
<keyword evidence="3" id="KW-0677">Repeat</keyword>
<keyword evidence="6" id="KW-0238">DNA-binding</keyword>
<keyword evidence="7" id="KW-0539">Nucleus</keyword>
<evidence type="ECO:0000313" key="12">
    <source>
        <dbReference type="Proteomes" id="UP000195871"/>
    </source>
</evidence>
<organism evidence="11 12">
    <name type="scientific">Pichia kudriavzevii</name>
    <name type="common">Yeast</name>
    <name type="synonym">Issatchenkia orientalis</name>
    <dbReference type="NCBI Taxonomy" id="4909"/>
    <lineage>
        <taxon>Eukaryota</taxon>
        <taxon>Fungi</taxon>
        <taxon>Dikarya</taxon>
        <taxon>Ascomycota</taxon>
        <taxon>Saccharomycotina</taxon>
        <taxon>Pichiomycetes</taxon>
        <taxon>Pichiales</taxon>
        <taxon>Pichiaceae</taxon>
        <taxon>Pichia</taxon>
    </lineage>
</organism>
<dbReference type="GO" id="GO:0005634">
    <property type="term" value="C:nucleus"/>
    <property type="evidence" value="ECO:0007669"/>
    <property type="project" value="UniProtKB-SubCell"/>
</dbReference>
<feature type="domain" description="C2H2-type" evidence="10">
    <location>
        <begin position="318"/>
        <end position="345"/>
    </location>
</feature>
<dbReference type="GO" id="GO:0032502">
    <property type="term" value="P:developmental process"/>
    <property type="evidence" value="ECO:0007669"/>
    <property type="project" value="UniProtKB-ARBA"/>
</dbReference>
<comment type="subcellular location">
    <subcellularLocation>
        <location evidence="1">Nucleus</location>
    </subcellularLocation>
</comment>
<dbReference type="AlphaFoldDB" id="A0A1Z8JL18"/>
<protein>
    <recommendedName>
        <fullName evidence="10">C2H2-type domain-containing protein</fullName>
    </recommendedName>
</protein>